<evidence type="ECO:0000256" key="6">
    <source>
        <dbReference type="ARBA" id="ARBA00023004"/>
    </source>
</evidence>
<keyword evidence="7 9" id="KW-0464">Manganese</keyword>
<comment type="pathway">
    <text evidence="3 9">Carbohydrate metabolism; pentose and glucuronate interconversion.</text>
</comment>
<proteinExistence type="inferred from homology"/>
<evidence type="ECO:0000256" key="9">
    <source>
        <dbReference type="HAMAP-Rule" id="MF_00106"/>
    </source>
</evidence>
<evidence type="ECO:0000256" key="2">
    <source>
        <dbReference type="ARBA" id="ARBA00002713"/>
    </source>
</evidence>
<dbReference type="GO" id="GO:0008927">
    <property type="term" value="F:mannonate dehydratase activity"/>
    <property type="evidence" value="ECO:0007669"/>
    <property type="project" value="UniProtKB-EC"/>
</dbReference>
<evidence type="ECO:0000256" key="5">
    <source>
        <dbReference type="ARBA" id="ARBA00012927"/>
    </source>
</evidence>
<dbReference type="RefSeq" id="WP_186928343.1">
    <property type="nucleotide sequence ID" value="NZ_JACOOJ010000002.1"/>
</dbReference>
<keyword evidence="11" id="KW-1185">Reference proteome</keyword>
<dbReference type="Gene3D" id="3.20.20.150">
    <property type="entry name" value="Divalent-metal-dependent TIM barrel enzymes"/>
    <property type="match status" value="1"/>
</dbReference>
<protein>
    <recommendedName>
        <fullName evidence="5 9">Mannonate dehydratase</fullName>
        <ecNumber evidence="5 9">4.2.1.8</ecNumber>
    </recommendedName>
    <alternativeName>
        <fullName evidence="9">D-mannonate hydro-lyase</fullName>
    </alternativeName>
</protein>
<keyword evidence="8 9" id="KW-0456">Lyase</keyword>
<dbReference type="InterPro" id="IPR004628">
    <property type="entry name" value="Man_deHydtase"/>
</dbReference>
<comment type="catalytic activity">
    <reaction evidence="1 9">
        <text>D-mannonate = 2-dehydro-3-deoxy-D-gluconate + H2O</text>
        <dbReference type="Rhea" id="RHEA:20097"/>
        <dbReference type="ChEBI" id="CHEBI:15377"/>
        <dbReference type="ChEBI" id="CHEBI:17767"/>
        <dbReference type="ChEBI" id="CHEBI:57990"/>
        <dbReference type="EC" id="4.2.1.8"/>
    </reaction>
</comment>
<comment type="function">
    <text evidence="2 9">Catalyzes the dehydration of D-mannonate.</text>
</comment>
<evidence type="ECO:0000256" key="7">
    <source>
        <dbReference type="ARBA" id="ARBA00023211"/>
    </source>
</evidence>
<dbReference type="EMBL" id="JACOOJ010000002">
    <property type="protein sequence ID" value="MBC5631611.1"/>
    <property type="molecule type" value="Genomic_DNA"/>
</dbReference>
<evidence type="ECO:0000256" key="8">
    <source>
        <dbReference type="ARBA" id="ARBA00023239"/>
    </source>
</evidence>
<sequence>MALEKTWRWFGRKDSVGLADLKQMGVEGVVTSLHHIPSGEVWPVGEIQAVKREIESYGMRWSVVESLPVSEGIKICSADRFRLIENYRQSLRNLGACGIDTVCYNFMPVLDWARTDLHYRNRDGAESMLFDYPTFAAFDIYVLKREGARECYPLDIQEKAAEIVAELSPKQQEELAHNIIIVTQAFIHGVVGDGGDYKKQFLDYLKTYNRIGKEQLRRNLVLFLDDVIPVAEEAGVNLCIHPDDPPFPLLGLPRIAGTVEDLRWIFSQCESIANGLTFCTGSLSARPDNDLVLMAKEFASRIHFVHLRNTAFLPDHGFYESGHLGGSVDMFAVVKVLLEEQIRRKKAGRKDIRLPFRPDHGLRILDDYGRSANPGYPLIGRLKGLAEIDGLQTGIERFLIENPDKIN</sequence>
<dbReference type="SUPFAM" id="SSF51658">
    <property type="entry name" value="Xylose isomerase-like"/>
    <property type="match status" value="1"/>
</dbReference>
<dbReference type="PANTHER" id="PTHR30387:SF2">
    <property type="entry name" value="MANNONATE DEHYDRATASE"/>
    <property type="match status" value="1"/>
</dbReference>
<dbReference type="HAMAP" id="MF_00106">
    <property type="entry name" value="UxuA"/>
    <property type="match status" value="1"/>
</dbReference>
<gene>
    <name evidence="9 10" type="primary">uxuA</name>
    <name evidence="10" type="ORF">H8S65_02295</name>
</gene>
<evidence type="ECO:0000256" key="3">
    <source>
        <dbReference type="ARBA" id="ARBA00004892"/>
    </source>
</evidence>
<dbReference type="PIRSF" id="PIRSF016049">
    <property type="entry name" value="Man_dehyd"/>
    <property type="match status" value="1"/>
</dbReference>
<comment type="cofactor">
    <cofactor evidence="9">
        <name>Fe(2+)</name>
        <dbReference type="ChEBI" id="CHEBI:29033"/>
    </cofactor>
    <cofactor evidence="9">
        <name>Mn(2+)</name>
        <dbReference type="ChEBI" id="CHEBI:29035"/>
    </cofactor>
</comment>
<dbReference type="InterPro" id="IPR036237">
    <property type="entry name" value="Xyl_isomerase-like_sf"/>
</dbReference>
<name>A0ABR7DJP1_9BACT</name>
<evidence type="ECO:0000313" key="10">
    <source>
        <dbReference type="EMBL" id="MBC5631611.1"/>
    </source>
</evidence>
<dbReference type="NCBIfam" id="TIGR00695">
    <property type="entry name" value="uxuA"/>
    <property type="match status" value="1"/>
</dbReference>
<dbReference type="Pfam" id="PF03786">
    <property type="entry name" value="UxuA"/>
    <property type="match status" value="1"/>
</dbReference>
<comment type="caution">
    <text evidence="10">The sequence shown here is derived from an EMBL/GenBank/DDBJ whole genome shotgun (WGS) entry which is preliminary data.</text>
</comment>
<keyword evidence="6 9" id="KW-0408">Iron</keyword>
<dbReference type="PANTHER" id="PTHR30387">
    <property type="entry name" value="MANNONATE DEHYDRATASE"/>
    <property type="match status" value="1"/>
</dbReference>
<evidence type="ECO:0000256" key="4">
    <source>
        <dbReference type="ARBA" id="ARBA00007389"/>
    </source>
</evidence>
<comment type="similarity">
    <text evidence="4 9">Belongs to the mannonate dehydratase family.</text>
</comment>
<organism evidence="10 11">
    <name type="scientific">Parabacteroides hominis</name>
    <dbReference type="NCBI Taxonomy" id="2763057"/>
    <lineage>
        <taxon>Bacteria</taxon>
        <taxon>Pseudomonadati</taxon>
        <taxon>Bacteroidota</taxon>
        <taxon>Bacteroidia</taxon>
        <taxon>Bacteroidales</taxon>
        <taxon>Tannerellaceae</taxon>
        <taxon>Parabacteroides</taxon>
    </lineage>
</organism>
<dbReference type="EC" id="4.2.1.8" evidence="5 9"/>
<dbReference type="Proteomes" id="UP000651475">
    <property type="component" value="Unassembled WGS sequence"/>
</dbReference>
<evidence type="ECO:0000256" key="1">
    <source>
        <dbReference type="ARBA" id="ARBA00001794"/>
    </source>
</evidence>
<dbReference type="NCBIfam" id="NF003027">
    <property type="entry name" value="PRK03906.1"/>
    <property type="match status" value="1"/>
</dbReference>
<evidence type="ECO:0000313" key="11">
    <source>
        <dbReference type="Proteomes" id="UP000651475"/>
    </source>
</evidence>
<reference evidence="10 11" key="1">
    <citation type="submission" date="2020-08" db="EMBL/GenBank/DDBJ databases">
        <title>Genome public.</title>
        <authorList>
            <person name="Liu C."/>
            <person name="Sun Q."/>
        </authorList>
    </citation>
    <scope>NUCLEOTIDE SEQUENCE [LARGE SCALE GENOMIC DNA]</scope>
    <source>
        <strain evidence="10 11">NSJ-79</strain>
    </source>
</reference>
<accession>A0ABR7DJP1</accession>